<gene>
    <name evidence="3" type="primary">RIN4</name>
    <name evidence="3" type="ORF">SDJN03_03628</name>
</gene>
<evidence type="ECO:0000259" key="2">
    <source>
        <dbReference type="Pfam" id="PF05627"/>
    </source>
</evidence>
<dbReference type="EMBL" id="JAGKQH010000002">
    <property type="protein sequence ID" value="KAG6606311.1"/>
    <property type="molecule type" value="Genomic_DNA"/>
</dbReference>
<name>A0AAV6P248_9ROSI</name>
<dbReference type="AlphaFoldDB" id="A0AAV6P248"/>
<feature type="domain" description="RIN4 pathogenic type III effector avirulence factor Avr cleavage site" evidence="2">
    <location>
        <begin position="4"/>
        <end position="37"/>
    </location>
</feature>
<evidence type="ECO:0000256" key="1">
    <source>
        <dbReference type="SAM" id="MobiDB-lite"/>
    </source>
</evidence>
<keyword evidence="4" id="KW-1185">Reference proteome</keyword>
<dbReference type="PANTHER" id="PTHR33159">
    <property type="entry name" value="RPM1-INTERACTING PROTEIN 4 (RIN4) FAMILY PROTEIN"/>
    <property type="match status" value="1"/>
</dbReference>
<feature type="non-terminal residue" evidence="3">
    <location>
        <position position="1"/>
    </location>
</feature>
<dbReference type="InterPro" id="IPR008700">
    <property type="entry name" value="TypeIII_avirulence_cleave"/>
</dbReference>
<dbReference type="PANTHER" id="PTHR33159:SF101">
    <property type="entry name" value="OS04G0379600 PROTEIN"/>
    <property type="match status" value="1"/>
</dbReference>
<comment type="caution">
    <text evidence="3">The sequence shown here is derived from an EMBL/GenBank/DDBJ whole genome shotgun (WGS) entry which is preliminary data.</text>
</comment>
<protein>
    <submittedName>
        <fullName evidence="3">RPM1-interacting protein 4</fullName>
    </submittedName>
</protein>
<feature type="compositionally biased region" description="Basic and acidic residues" evidence="1">
    <location>
        <begin position="1"/>
        <end position="20"/>
    </location>
</feature>
<feature type="compositionally biased region" description="Cys residues" evidence="1">
    <location>
        <begin position="64"/>
        <end position="73"/>
    </location>
</feature>
<dbReference type="InterPro" id="IPR040387">
    <property type="entry name" value="RIN4/NOI4"/>
</dbReference>
<dbReference type="GO" id="GO:0005886">
    <property type="term" value="C:plasma membrane"/>
    <property type="evidence" value="ECO:0007669"/>
    <property type="project" value="TreeGrafter"/>
</dbReference>
<accession>A0AAV6P248</accession>
<feature type="region of interest" description="Disordered" evidence="1">
    <location>
        <begin position="1"/>
        <end position="73"/>
    </location>
</feature>
<feature type="compositionally biased region" description="Polar residues" evidence="1">
    <location>
        <begin position="40"/>
        <end position="59"/>
    </location>
</feature>
<proteinExistence type="predicted"/>
<reference evidence="3 4" key="1">
    <citation type="journal article" date="2021" name="Hortic Res">
        <title>The domestication of Cucurbita argyrosperma as revealed by the genome of its wild relative.</title>
        <authorList>
            <person name="Barrera-Redondo J."/>
            <person name="Sanchez-de la Vega G."/>
            <person name="Aguirre-Liguori J.A."/>
            <person name="Castellanos-Morales G."/>
            <person name="Gutierrez-Guerrero Y.T."/>
            <person name="Aguirre-Dugua X."/>
            <person name="Aguirre-Planter E."/>
            <person name="Tenaillon M.I."/>
            <person name="Lira-Saade R."/>
            <person name="Eguiarte L.E."/>
        </authorList>
    </citation>
    <scope>NUCLEOTIDE SEQUENCE [LARGE SCALE GENOMIC DNA]</scope>
    <source>
        <strain evidence="3">JBR-2021</strain>
    </source>
</reference>
<evidence type="ECO:0000313" key="4">
    <source>
        <dbReference type="Proteomes" id="UP000685013"/>
    </source>
</evidence>
<organism evidence="3 4">
    <name type="scientific">Cucurbita argyrosperma subsp. sororia</name>
    <dbReference type="NCBI Taxonomy" id="37648"/>
    <lineage>
        <taxon>Eukaryota</taxon>
        <taxon>Viridiplantae</taxon>
        <taxon>Streptophyta</taxon>
        <taxon>Embryophyta</taxon>
        <taxon>Tracheophyta</taxon>
        <taxon>Spermatophyta</taxon>
        <taxon>Magnoliopsida</taxon>
        <taxon>eudicotyledons</taxon>
        <taxon>Gunneridae</taxon>
        <taxon>Pentapetalae</taxon>
        <taxon>rosids</taxon>
        <taxon>fabids</taxon>
        <taxon>Cucurbitales</taxon>
        <taxon>Cucurbitaceae</taxon>
        <taxon>Cucurbiteae</taxon>
        <taxon>Cucurbita</taxon>
    </lineage>
</organism>
<evidence type="ECO:0000313" key="3">
    <source>
        <dbReference type="EMBL" id="KAG6606311.1"/>
    </source>
</evidence>
<sequence>MADKEVAVPKFGEWNDRDATPPDNYTAIFTKVREERQDQGARTPTLPQNSNIPDNQNDEQNQKKCCCFPWPSK</sequence>
<dbReference type="Proteomes" id="UP000685013">
    <property type="component" value="Chromosome 2"/>
</dbReference>
<dbReference type="Pfam" id="PF05627">
    <property type="entry name" value="AvrRpt-cleavage"/>
    <property type="match status" value="1"/>
</dbReference>